<reference evidence="14" key="1">
    <citation type="submission" date="2023-02" db="EMBL/GenBank/DDBJ databases">
        <title>Genome of toxic invasive species Heracleum sosnowskyi carries increased number of genes despite the absence of recent whole-genome duplications.</title>
        <authorList>
            <person name="Schelkunov M."/>
            <person name="Shtratnikova V."/>
            <person name="Makarenko M."/>
            <person name="Klepikova A."/>
            <person name="Omelchenko D."/>
            <person name="Novikova G."/>
            <person name="Obukhova E."/>
            <person name="Bogdanov V."/>
            <person name="Penin A."/>
            <person name="Logacheva M."/>
        </authorList>
    </citation>
    <scope>NUCLEOTIDE SEQUENCE</scope>
    <source>
        <strain evidence="14">Hsosn_3</strain>
        <tissue evidence="14">Leaf</tissue>
    </source>
</reference>
<dbReference type="InterPro" id="IPR000209">
    <property type="entry name" value="Peptidase_S8/S53_dom"/>
</dbReference>
<evidence type="ECO:0000256" key="7">
    <source>
        <dbReference type="ARBA" id="ARBA00022825"/>
    </source>
</evidence>
<dbReference type="InterPro" id="IPR004841">
    <property type="entry name" value="AA-permease/SLC12A_dom"/>
</dbReference>
<sequence>MCILCNFDFNFFIYFTPVAGIGEALVIVALCGSCTFLTSVSLSAIATNGAMKVIWISGGGPYYLIGRALGPEVGVSIGLCFFLGNAVSGSLYEDHTKLFDYIRTTVKPIATILHNEAFKDIMAPLVTEFSSRGPNPISPEILKPDITAPGANILPAWSPLALFSVDIFDKRTVDYNIISGTSMSCPHATGAAAYVKASHPDWSPAAIKSALMTTATIMDPRKNSDAEFAYGSGQSDPLKAVDPGLVFDASEANYEDFLCNEGYNASLVRLISGDASKCSSPGKTWDLNYPSFALSLLDGEEVSATYTRTVTNVGSPNFTYHYEAFLPPPFTVVVEPIVLTFA</sequence>
<dbReference type="Proteomes" id="UP001237642">
    <property type="component" value="Unassembled WGS sequence"/>
</dbReference>
<evidence type="ECO:0000259" key="11">
    <source>
        <dbReference type="Pfam" id="PF00082"/>
    </source>
</evidence>
<evidence type="ECO:0000256" key="2">
    <source>
        <dbReference type="ARBA" id="ARBA00011073"/>
    </source>
</evidence>
<accession>A0AAD8GQ16</accession>
<keyword evidence="4" id="KW-0812">Transmembrane</keyword>
<keyword evidence="8" id="KW-1133">Transmembrane helix</keyword>
<dbReference type="Pfam" id="PF00082">
    <property type="entry name" value="Peptidase_S8"/>
    <property type="match status" value="1"/>
</dbReference>
<reference evidence="14" key="2">
    <citation type="submission" date="2023-05" db="EMBL/GenBank/DDBJ databases">
        <authorList>
            <person name="Schelkunov M.I."/>
        </authorList>
    </citation>
    <scope>NUCLEOTIDE SEQUENCE</scope>
    <source>
        <strain evidence="14">Hsosn_3</strain>
        <tissue evidence="14">Leaf</tissue>
    </source>
</reference>
<dbReference type="InterPro" id="IPR036852">
    <property type="entry name" value="Peptidase_S8/S53_dom_sf"/>
</dbReference>
<dbReference type="Gene3D" id="3.50.30.30">
    <property type="match status" value="1"/>
</dbReference>
<evidence type="ECO:0000256" key="1">
    <source>
        <dbReference type="ARBA" id="ARBA00004141"/>
    </source>
</evidence>
<evidence type="ECO:0000259" key="12">
    <source>
        <dbReference type="Pfam" id="PF00324"/>
    </source>
</evidence>
<comment type="subcellular location">
    <subcellularLocation>
        <location evidence="1">Membrane</location>
        <topology evidence="1">Multi-pass membrane protein</topology>
    </subcellularLocation>
</comment>
<evidence type="ECO:0000256" key="8">
    <source>
        <dbReference type="ARBA" id="ARBA00022989"/>
    </source>
</evidence>
<dbReference type="Gene3D" id="2.60.40.2310">
    <property type="match status" value="1"/>
</dbReference>
<dbReference type="Gene3D" id="3.40.50.200">
    <property type="entry name" value="Peptidase S8/S53 domain"/>
    <property type="match status" value="1"/>
</dbReference>
<evidence type="ECO:0000313" key="15">
    <source>
        <dbReference type="Proteomes" id="UP001237642"/>
    </source>
</evidence>
<dbReference type="InterPro" id="IPR023828">
    <property type="entry name" value="Peptidase_S8_Ser-AS"/>
</dbReference>
<dbReference type="Pfam" id="PF17766">
    <property type="entry name" value="fn3_6"/>
    <property type="match status" value="1"/>
</dbReference>
<dbReference type="EMBL" id="JAUIZM010000016">
    <property type="protein sequence ID" value="KAK1352521.1"/>
    <property type="molecule type" value="Genomic_DNA"/>
</dbReference>
<evidence type="ECO:0000256" key="9">
    <source>
        <dbReference type="ARBA" id="ARBA00023136"/>
    </source>
</evidence>
<evidence type="ECO:0000256" key="4">
    <source>
        <dbReference type="ARBA" id="ARBA00022692"/>
    </source>
</evidence>
<dbReference type="InterPro" id="IPR045051">
    <property type="entry name" value="SBT"/>
</dbReference>
<protein>
    <submittedName>
        <fullName evidence="14">Uncharacterized protein</fullName>
    </submittedName>
</protein>
<feature type="domain" description="Amino acid permease/ SLC12A" evidence="12">
    <location>
        <begin position="19"/>
        <end position="85"/>
    </location>
</feature>
<dbReference type="AlphaFoldDB" id="A0AAD8GQ16"/>
<name>A0AAD8GQ16_9APIA</name>
<keyword evidence="15" id="KW-1185">Reference proteome</keyword>
<organism evidence="14 15">
    <name type="scientific">Heracleum sosnowskyi</name>
    <dbReference type="NCBI Taxonomy" id="360622"/>
    <lineage>
        <taxon>Eukaryota</taxon>
        <taxon>Viridiplantae</taxon>
        <taxon>Streptophyta</taxon>
        <taxon>Embryophyta</taxon>
        <taxon>Tracheophyta</taxon>
        <taxon>Spermatophyta</taxon>
        <taxon>Magnoliopsida</taxon>
        <taxon>eudicotyledons</taxon>
        <taxon>Gunneridae</taxon>
        <taxon>Pentapetalae</taxon>
        <taxon>asterids</taxon>
        <taxon>campanulids</taxon>
        <taxon>Apiales</taxon>
        <taxon>Apiaceae</taxon>
        <taxon>Apioideae</taxon>
        <taxon>apioid superclade</taxon>
        <taxon>Tordylieae</taxon>
        <taxon>Tordyliinae</taxon>
        <taxon>Heracleum</taxon>
    </lineage>
</organism>
<dbReference type="GO" id="GO:0016020">
    <property type="term" value="C:membrane"/>
    <property type="evidence" value="ECO:0007669"/>
    <property type="project" value="UniProtKB-SubCell"/>
</dbReference>
<dbReference type="GO" id="GO:0006508">
    <property type="term" value="P:proteolysis"/>
    <property type="evidence" value="ECO:0007669"/>
    <property type="project" value="UniProtKB-KW"/>
</dbReference>
<feature type="domain" description="Subtilisin-like protease fibronectin type-III" evidence="13">
    <location>
        <begin position="286"/>
        <end position="342"/>
    </location>
</feature>
<dbReference type="PROSITE" id="PS51892">
    <property type="entry name" value="SUBTILASE"/>
    <property type="match status" value="1"/>
</dbReference>
<evidence type="ECO:0000256" key="3">
    <source>
        <dbReference type="ARBA" id="ARBA00022670"/>
    </source>
</evidence>
<dbReference type="GO" id="GO:0004252">
    <property type="term" value="F:serine-type endopeptidase activity"/>
    <property type="evidence" value="ECO:0007669"/>
    <property type="project" value="InterPro"/>
</dbReference>
<keyword evidence="6" id="KW-0378">Hydrolase</keyword>
<keyword evidence="7" id="KW-0720">Serine protease</keyword>
<dbReference type="InterPro" id="IPR041469">
    <property type="entry name" value="Subtilisin-like_FN3"/>
</dbReference>
<keyword evidence="5" id="KW-0732">Signal</keyword>
<dbReference type="SUPFAM" id="SSF52743">
    <property type="entry name" value="Subtilisin-like"/>
    <property type="match status" value="1"/>
</dbReference>
<keyword evidence="3" id="KW-0645">Protease</keyword>
<dbReference type="Pfam" id="PF00324">
    <property type="entry name" value="AA_permease"/>
    <property type="match status" value="1"/>
</dbReference>
<evidence type="ECO:0000259" key="13">
    <source>
        <dbReference type="Pfam" id="PF17766"/>
    </source>
</evidence>
<feature type="domain" description="Peptidase S8/S53" evidence="11">
    <location>
        <begin position="123"/>
        <end position="233"/>
    </location>
</feature>
<comment type="caution">
    <text evidence="14">The sequence shown here is derived from an EMBL/GenBank/DDBJ whole genome shotgun (WGS) entry which is preliminary data.</text>
</comment>
<dbReference type="GO" id="GO:0055085">
    <property type="term" value="P:transmembrane transport"/>
    <property type="evidence" value="ECO:0007669"/>
    <property type="project" value="InterPro"/>
</dbReference>
<comment type="caution">
    <text evidence="10">Lacks conserved residue(s) required for the propagation of feature annotation.</text>
</comment>
<evidence type="ECO:0000256" key="6">
    <source>
        <dbReference type="ARBA" id="ARBA00022801"/>
    </source>
</evidence>
<comment type="similarity">
    <text evidence="2 10">Belongs to the peptidase S8 family.</text>
</comment>
<gene>
    <name evidence="14" type="ORF">POM88_053218</name>
</gene>
<evidence type="ECO:0000313" key="14">
    <source>
        <dbReference type="EMBL" id="KAK1352521.1"/>
    </source>
</evidence>
<dbReference type="PROSITE" id="PS00138">
    <property type="entry name" value="SUBTILASE_SER"/>
    <property type="match status" value="1"/>
</dbReference>
<evidence type="ECO:0000256" key="10">
    <source>
        <dbReference type="PROSITE-ProRule" id="PRU01240"/>
    </source>
</evidence>
<keyword evidence="9" id="KW-0472">Membrane</keyword>
<dbReference type="PANTHER" id="PTHR10795">
    <property type="entry name" value="PROPROTEIN CONVERTASE SUBTILISIN/KEXIN"/>
    <property type="match status" value="1"/>
</dbReference>
<evidence type="ECO:0000256" key="5">
    <source>
        <dbReference type="ARBA" id="ARBA00022729"/>
    </source>
</evidence>
<proteinExistence type="inferred from homology"/>